<dbReference type="Gene3D" id="3.30.470.30">
    <property type="entry name" value="DNA ligase/mRNA capping enzyme"/>
    <property type="match status" value="1"/>
</dbReference>
<sequence length="205" mass="23183">MPWSPGASRDDLVADGVEAFIGQRVIVSEKMDGENTTLYRDHSHARSIDSRHHPSRDWIKGLHGRIAYLIPEGWRVCGENLYARHSIVYEDLPSYFALFSIWDADNRCLDWDATLEWAQTLGVQTVPVLFDGEFDAAWLRDLDLDLDRVEGYVVRLASGFAYADFDTSVAKWVRTNHVQTDQHWMSQAVVANGLAKPNTTKEGGS</sequence>
<evidence type="ECO:0000313" key="2">
    <source>
        <dbReference type="EMBL" id="KIG11969.1"/>
    </source>
</evidence>
<dbReference type="Proteomes" id="UP000031599">
    <property type="component" value="Unassembled WGS sequence"/>
</dbReference>
<accession>A0A0C1Z325</accession>
<dbReference type="InterPro" id="IPR052732">
    <property type="entry name" value="Cell-binding_unc_protein"/>
</dbReference>
<dbReference type="EMBL" id="JMCC02000161">
    <property type="protein sequence ID" value="KIG11969.1"/>
    <property type="molecule type" value="Genomic_DNA"/>
</dbReference>
<dbReference type="InterPro" id="IPR021122">
    <property type="entry name" value="RNA_ligase_dom_REL/Rnl2"/>
</dbReference>
<dbReference type="SUPFAM" id="SSF56091">
    <property type="entry name" value="DNA ligase/mRNA capping enzyme, catalytic domain"/>
    <property type="match status" value="1"/>
</dbReference>
<protein>
    <recommendedName>
        <fullName evidence="1">RNA ligase domain-containing protein</fullName>
    </recommendedName>
</protein>
<dbReference type="AlphaFoldDB" id="A0A0C1Z325"/>
<name>A0A0C1Z325_9BACT</name>
<dbReference type="Pfam" id="PF09414">
    <property type="entry name" value="RNA_ligase"/>
    <property type="match status" value="1"/>
</dbReference>
<dbReference type="PANTHER" id="PTHR43883:SF1">
    <property type="entry name" value="GLUCONOKINASE"/>
    <property type="match status" value="1"/>
</dbReference>
<dbReference type="PANTHER" id="PTHR43883">
    <property type="entry name" value="SLR0207 PROTEIN"/>
    <property type="match status" value="1"/>
</dbReference>
<evidence type="ECO:0000259" key="1">
    <source>
        <dbReference type="Pfam" id="PF09414"/>
    </source>
</evidence>
<proteinExistence type="predicted"/>
<feature type="domain" description="RNA ligase" evidence="1">
    <location>
        <begin position="24"/>
        <end position="173"/>
    </location>
</feature>
<reference evidence="2 3" key="1">
    <citation type="submission" date="2014-12" db="EMBL/GenBank/DDBJ databases">
        <title>Genome assembly of Enhygromyxa salina DSM 15201.</title>
        <authorList>
            <person name="Sharma G."/>
            <person name="Subramanian S."/>
        </authorList>
    </citation>
    <scope>NUCLEOTIDE SEQUENCE [LARGE SCALE GENOMIC DNA]</scope>
    <source>
        <strain evidence="2 3">DSM 15201</strain>
    </source>
</reference>
<organism evidence="2 3">
    <name type="scientific">Enhygromyxa salina</name>
    <dbReference type="NCBI Taxonomy" id="215803"/>
    <lineage>
        <taxon>Bacteria</taxon>
        <taxon>Pseudomonadati</taxon>
        <taxon>Myxococcota</taxon>
        <taxon>Polyangia</taxon>
        <taxon>Nannocystales</taxon>
        <taxon>Nannocystaceae</taxon>
        <taxon>Enhygromyxa</taxon>
    </lineage>
</organism>
<comment type="caution">
    <text evidence="2">The sequence shown here is derived from an EMBL/GenBank/DDBJ whole genome shotgun (WGS) entry which is preliminary data.</text>
</comment>
<gene>
    <name evidence="2" type="ORF">DB30_02234</name>
</gene>
<evidence type="ECO:0000313" key="3">
    <source>
        <dbReference type="Proteomes" id="UP000031599"/>
    </source>
</evidence>